<feature type="region of interest" description="Disordered" evidence="1">
    <location>
        <begin position="28"/>
        <end position="48"/>
    </location>
</feature>
<organism evidence="2 3">
    <name type="scientific">Carboxydocella sporoproducens DSM 16521</name>
    <dbReference type="NCBI Taxonomy" id="1121270"/>
    <lineage>
        <taxon>Bacteria</taxon>
        <taxon>Bacillati</taxon>
        <taxon>Bacillota</taxon>
        <taxon>Clostridia</taxon>
        <taxon>Eubacteriales</taxon>
        <taxon>Clostridiales Family XVI. Incertae Sedis</taxon>
        <taxon>Carboxydocella</taxon>
    </lineage>
</organism>
<evidence type="ECO:0000313" key="3">
    <source>
        <dbReference type="Proteomes" id="UP000189933"/>
    </source>
</evidence>
<feature type="compositionally biased region" description="Basic and acidic residues" evidence="1">
    <location>
        <begin position="28"/>
        <end position="40"/>
    </location>
</feature>
<dbReference type="RefSeq" id="WP_159071963.1">
    <property type="nucleotide sequence ID" value="NZ_FUXM01000018.1"/>
</dbReference>
<protein>
    <submittedName>
        <fullName evidence="2">Uncharacterized protein</fullName>
    </submittedName>
</protein>
<dbReference type="EMBL" id="FUXM01000018">
    <property type="protein sequence ID" value="SKA02606.1"/>
    <property type="molecule type" value="Genomic_DNA"/>
</dbReference>
<proteinExistence type="predicted"/>
<gene>
    <name evidence="2" type="ORF">SAMN02745885_01659</name>
</gene>
<sequence>MTVAELERKMSTREFVEWIAFYAAEAKEREAEHKKAEQKARASRLRRR</sequence>
<dbReference type="AlphaFoldDB" id="A0A1T4QG38"/>
<reference evidence="3" key="1">
    <citation type="submission" date="2017-02" db="EMBL/GenBank/DDBJ databases">
        <authorList>
            <person name="Varghese N."/>
            <person name="Submissions S."/>
        </authorList>
    </citation>
    <scope>NUCLEOTIDE SEQUENCE [LARGE SCALE GENOMIC DNA]</scope>
    <source>
        <strain evidence="3">DSM 16521</strain>
    </source>
</reference>
<name>A0A1T4QG38_9FIRM</name>
<keyword evidence="3" id="KW-1185">Reference proteome</keyword>
<evidence type="ECO:0000256" key="1">
    <source>
        <dbReference type="SAM" id="MobiDB-lite"/>
    </source>
</evidence>
<evidence type="ECO:0000313" key="2">
    <source>
        <dbReference type="EMBL" id="SKA02606.1"/>
    </source>
</evidence>
<accession>A0A1T4QG38</accession>
<dbReference type="Proteomes" id="UP000189933">
    <property type="component" value="Unassembled WGS sequence"/>
</dbReference>